<dbReference type="OMA" id="HANMSED"/>
<name>A0A139A269_GONPJ</name>
<proteinExistence type="predicted"/>
<evidence type="ECO:0000313" key="4">
    <source>
        <dbReference type="Proteomes" id="UP000070544"/>
    </source>
</evidence>
<feature type="coiled-coil region" evidence="1">
    <location>
        <begin position="450"/>
        <end position="558"/>
    </location>
</feature>
<feature type="coiled-coil region" evidence="1">
    <location>
        <begin position="262"/>
        <end position="424"/>
    </location>
</feature>
<feature type="region of interest" description="Disordered" evidence="2">
    <location>
        <begin position="1"/>
        <end position="30"/>
    </location>
</feature>
<dbReference type="STRING" id="1344416.A0A139A269"/>
<feature type="coiled-coil region" evidence="1">
    <location>
        <begin position="43"/>
        <end position="94"/>
    </location>
</feature>
<dbReference type="OrthoDB" id="311279at2759"/>
<evidence type="ECO:0000256" key="2">
    <source>
        <dbReference type="SAM" id="MobiDB-lite"/>
    </source>
</evidence>
<dbReference type="Proteomes" id="UP000070544">
    <property type="component" value="Unassembled WGS sequence"/>
</dbReference>
<keyword evidence="4" id="KW-1185">Reference proteome</keyword>
<accession>A0A139A269</accession>
<protein>
    <submittedName>
        <fullName evidence="3">Uncharacterized protein</fullName>
    </submittedName>
</protein>
<dbReference type="EMBL" id="KQ965812">
    <property type="protein sequence ID" value="KXS10890.1"/>
    <property type="molecule type" value="Genomic_DNA"/>
</dbReference>
<dbReference type="AlphaFoldDB" id="A0A139A269"/>
<sequence>MPSPETAPPITQQPPPPPLEPVHTLPIPVPDNEDPLRLALSMVESLRAENDLYQVNFNKLRNAHEQLQETLAGVARERDDAVNQRRAMEDARAELKISHKMQLDEKVREIDDLKATLGDGRRDEEILRQRLFREWDEGARKRTRALEDDCQGYRQALLALRREHEMLKVGMEQQASLHAADLEQIKVIQDQETREFQEKMVALQENLLAVADTERLRAFQRENAEMQVRCRNLVAENEEIRALKEAALLECASLDRTASRRLADADSAARELAHEADELRGRLKLAEADADAATRALEVCREERDKAAREAEAARVAGEEAAHKFMVDLEEARIAGLKERQQLEGALAGAKQRVRELEGSLKIAESRLAEARAQSATADRDHVDRLKAAVQDERGKRDAVEDQKREVEKKLAMLERAAAEKETKDASVIKELRIELSHLQSSHATALDNMTSLQREVRELRGTNDRLEGAAKEARVIDEERKRRLAEVEEEVENGKREEEGLRRKILALESTIQSLEKESALSAREEDKLQHEWTRERAELLQQVAALRGDNDTLADKLSGVVTTFEKHHALYKSKYAELKKRWKVASVQCEALHVERDALAREVAECATRVREREVEQERNRTRFLALLQDHVAV</sequence>
<evidence type="ECO:0000313" key="3">
    <source>
        <dbReference type="EMBL" id="KXS10890.1"/>
    </source>
</evidence>
<evidence type="ECO:0000256" key="1">
    <source>
        <dbReference type="SAM" id="Coils"/>
    </source>
</evidence>
<organism evidence="3 4">
    <name type="scientific">Gonapodya prolifera (strain JEL478)</name>
    <name type="common">Monoblepharis prolifera</name>
    <dbReference type="NCBI Taxonomy" id="1344416"/>
    <lineage>
        <taxon>Eukaryota</taxon>
        <taxon>Fungi</taxon>
        <taxon>Fungi incertae sedis</taxon>
        <taxon>Chytridiomycota</taxon>
        <taxon>Chytridiomycota incertae sedis</taxon>
        <taxon>Monoblepharidomycetes</taxon>
        <taxon>Monoblepharidales</taxon>
        <taxon>Gonapodyaceae</taxon>
        <taxon>Gonapodya</taxon>
    </lineage>
</organism>
<gene>
    <name evidence="3" type="ORF">M427DRAFT_73472</name>
</gene>
<keyword evidence="1" id="KW-0175">Coiled coil</keyword>
<feature type="compositionally biased region" description="Pro residues" evidence="2">
    <location>
        <begin position="1"/>
        <end position="20"/>
    </location>
</feature>
<reference evidence="3 4" key="1">
    <citation type="journal article" date="2015" name="Genome Biol. Evol.">
        <title>Phylogenomic analyses indicate that early fungi evolved digesting cell walls of algal ancestors of land plants.</title>
        <authorList>
            <person name="Chang Y."/>
            <person name="Wang S."/>
            <person name="Sekimoto S."/>
            <person name="Aerts A.L."/>
            <person name="Choi C."/>
            <person name="Clum A."/>
            <person name="LaButti K.M."/>
            <person name="Lindquist E.A."/>
            <person name="Yee Ngan C."/>
            <person name="Ohm R.A."/>
            <person name="Salamov A.A."/>
            <person name="Grigoriev I.V."/>
            <person name="Spatafora J.W."/>
            <person name="Berbee M.L."/>
        </authorList>
    </citation>
    <scope>NUCLEOTIDE SEQUENCE [LARGE SCALE GENOMIC DNA]</scope>
    <source>
        <strain evidence="3 4">JEL478</strain>
    </source>
</reference>